<organism evidence="2 3">
    <name type="scientific">Trichogramma kaykai</name>
    <dbReference type="NCBI Taxonomy" id="54128"/>
    <lineage>
        <taxon>Eukaryota</taxon>
        <taxon>Metazoa</taxon>
        <taxon>Ecdysozoa</taxon>
        <taxon>Arthropoda</taxon>
        <taxon>Hexapoda</taxon>
        <taxon>Insecta</taxon>
        <taxon>Pterygota</taxon>
        <taxon>Neoptera</taxon>
        <taxon>Endopterygota</taxon>
        <taxon>Hymenoptera</taxon>
        <taxon>Apocrita</taxon>
        <taxon>Proctotrupomorpha</taxon>
        <taxon>Chalcidoidea</taxon>
        <taxon>Trichogrammatidae</taxon>
        <taxon>Trichogramma</taxon>
    </lineage>
</organism>
<proteinExistence type="predicted"/>
<feature type="compositionally biased region" description="Basic residues" evidence="1">
    <location>
        <begin position="127"/>
        <end position="136"/>
    </location>
</feature>
<evidence type="ECO:0000256" key="1">
    <source>
        <dbReference type="SAM" id="MobiDB-lite"/>
    </source>
</evidence>
<protein>
    <submittedName>
        <fullName evidence="2">Uncharacterized protein</fullName>
    </submittedName>
</protein>
<keyword evidence="3" id="KW-1185">Reference proteome</keyword>
<reference evidence="2 3" key="1">
    <citation type="journal article" date="2024" name="bioRxiv">
        <title>A reference genome for Trichogramma kaykai: A tiny desert-dwelling parasitoid wasp with competing sex-ratio distorters.</title>
        <authorList>
            <person name="Culotta J."/>
            <person name="Lindsey A.R."/>
        </authorList>
    </citation>
    <scope>NUCLEOTIDE SEQUENCE [LARGE SCALE GENOMIC DNA]</scope>
    <source>
        <strain evidence="2 3">KSX58</strain>
    </source>
</reference>
<dbReference type="EMBL" id="JBJJXI010000111">
    <property type="protein sequence ID" value="KAL3391333.1"/>
    <property type="molecule type" value="Genomic_DNA"/>
</dbReference>
<evidence type="ECO:0000313" key="3">
    <source>
        <dbReference type="Proteomes" id="UP001627154"/>
    </source>
</evidence>
<accession>A0ABD2WEG0</accession>
<dbReference type="Proteomes" id="UP001627154">
    <property type="component" value="Unassembled WGS sequence"/>
</dbReference>
<name>A0ABD2WEG0_9HYME</name>
<gene>
    <name evidence="2" type="ORF">TKK_014054</name>
</gene>
<evidence type="ECO:0000313" key="2">
    <source>
        <dbReference type="EMBL" id="KAL3391333.1"/>
    </source>
</evidence>
<sequence length="168" mass="18664">MLLQRRRAVTALLPPLNSVIYWDAFDVAAAAETECCISDDGACAAPTTTTIGTTNLCLDCGSSRAYTPVRCVECTYIGYIVNSRARRVQSRALVQHLSYNMRLALSMVQNSHYVRGSSLTARETNKSRKRGTHAGRARGSNTRGKFIEILQRARWGIKIMNHTIERAI</sequence>
<dbReference type="AlphaFoldDB" id="A0ABD2WEG0"/>
<comment type="caution">
    <text evidence="2">The sequence shown here is derived from an EMBL/GenBank/DDBJ whole genome shotgun (WGS) entry which is preliminary data.</text>
</comment>
<feature type="region of interest" description="Disordered" evidence="1">
    <location>
        <begin position="118"/>
        <end position="139"/>
    </location>
</feature>